<dbReference type="Gene3D" id="2.130.10.30">
    <property type="entry name" value="Regulator of chromosome condensation 1/beta-lactamase-inhibitor protein II"/>
    <property type="match status" value="1"/>
</dbReference>
<evidence type="ECO:0008006" key="3">
    <source>
        <dbReference type="Google" id="ProtNLM"/>
    </source>
</evidence>
<keyword evidence="2" id="KW-1185">Reference proteome</keyword>
<protein>
    <recommendedName>
        <fullName evidence="3">Ubiquitin-like domain-containing protein</fullName>
    </recommendedName>
</protein>
<proteinExistence type="predicted"/>
<dbReference type="Proteomes" id="UP000186817">
    <property type="component" value="Unassembled WGS sequence"/>
</dbReference>
<evidence type="ECO:0000313" key="1">
    <source>
        <dbReference type="EMBL" id="OLP74274.1"/>
    </source>
</evidence>
<dbReference type="SUPFAM" id="SSF50985">
    <property type="entry name" value="RCC1/BLIP-II"/>
    <property type="match status" value="1"/>
</dbReference>
<dbReference type="InterPro" id="IPR009091">
    <property type="entry name" value="RCC1/BLIP-II"/>
</dbReference>
<organism evidence="1 2">
    <name type="scientific">Symbiodinium microadriaticum</name>
    <name type="common">Dinoflagellate</name>
    <name type="synonym">Zooxanthella microadriatica</name>
    <dbReference type="NCBI Taxonomy" id="2951"/>
    <lineage>
        <taxon>Eukaryota</taxon>
        <taxon>Sar</taxon>
        <taxon>Alveolata</taxon>
        <taxon>Dinophyceae</taxon>
        <taxon>Suessiales</taxon>
        <taxon>Symbiodiniaceae</taxon>
        <taxon>Symbiodinium</taxon>
    </lineage>
</organism>
<dbReference type="OrthoDB" id="439358at2759"/>
<dbReference type="EMBL" id="LSRX01003998">
    <property type="protein sequence ID" value="OLP74274.1"/>
    <property type="molecule type" value="Genomic_DNA"/>
</dbReference>
<reference evidence="1 2" key="1">
    <citation type="submission" date="2016-02" db="EMBL/GenBank/DDBJ databases">
        <title>Genome analysis of coral dinoflagellate symbionts highlights evolutionary adaptations to a symbiotic lifestyle.</title>
        <authorList>
            <person name="Aranda M."/>
            <person name="Li Y."/>
            <person name="Liew Y.J."/>
            <person name="Baumgarten S."/>
            <person name="Simakov O."/>
            <person name="Wilson M."/>
            <person name="Piel J."/>
            <person name="Ashoor H."/>
            <person name="Bougouffa S."/>
            <person name="Bajic V.B."/>
            <person name="Ryu T."/>
            <person name="Ravasi T."/>
            <person name="Bayer T."/>
            <person name="Micklem G."/>
            <person name="Kim H."/>
            <person name="Bhak J."/>
            <person name="Lajeunesse T.C."/>
            <person name="Voolstra C.R."/>
        </authorList>
    </citation>
    <scope>NUCLEOTIDE SEQUENCE [LARGE SCALE GENOMIC DNA]</scope>
    <source>
        <strain evidence="1 2">CCMP2467</strain>
    </source>
</reference>
<dbReference type="AlphaFoldDB" id="A0A1Q9BUE8"/>
<accession>A0A1Q9BUE8</accession>
<evidence type="ECO:0000313" key="2">
    <source>
        <dbReference type="Proteomes" id="UP000186817"/>
    </source>
</evidence>
<sequence length="203" mass="20623">MSIAVEVALLSGKTATVQAGLDETVETLSQRAQMALGVGKGRLLDSCGVVLDGCLDTKTSRIQNGDTLTLHVNGVQIQSTDFAFAAILGDASVVTWGDARHGGDSVAVQGQLKTVQQIQATRGAFAAVLANGSVVTWGDAGFGGDSTAVQDQLRTVQQIQASAAAFAAILGDGSVVTWGAADHGGDSSAVQGQLKNVQQIQAT</sequence>
<feature type="non-terminal residue" evidence="1">
    <location>
        <position position="203"/>
    </location>
</feature>
<name>A0A1Q9BUE8_SYMMI</name>
<gene>
    <name evidence="1" type="ORF">AK812_SmicGene46236</name>
</gene>
<comment type="caution">
    <text evidence="1">The sequence shown here is derived from an EMBL/GenBank/DDBJ whole genome shotgun (WGS) entry which is preliminary data.</text>
</comment>